<dbReference type="OrthoDB" id="45365at2759"/>
<accession>A0A0N5DC61</accession>
<dbReference type="AlphaFoldDB" id="A0A0N5DC61"/>
<keyword evidence="1" id="KW-0479">Metal-binding</keyword>
<dbReference type="InterPro" id="IPR013087">
    <property type="entry name" value="Znf_C2H2_type"/>
</dbReference>
<reference evidence="3 4" key="2">
    <citation type="submission" date="2018-11" db="EMBL/GenBank/DDBJ databases">
        <authorList>
            <consortium name="Pathogen Informatics"/>
        </authorList>
    </citation>
    <scope>NUCLEOTIDE SEQUENCE [LARGE SCALE GENOMIC DNA]</scope>
</reference>
<evidence type="ECO:0000313" key="5">
    <source>
        <dbReference type="WBParaSite" id="TCLT_0001078001-mRNA-1"/>
    </source>
</evidence>
<dbReference type="STRING" id="103827.A0A0N5DC61"/>
<feature type="domain" description="C2H2-type" evidence="2">
    <location>
        <begin position="35"/>
        <end position="62"/>
    </location>
</feature>
<dbReference type="SMART" id="SM00355">
    <property type="entry name" value="ZnF_C2H2"/>
    <property type="match status" value="3"/>
</dbReference>
<proteinExistence type="predicted"/>
<gene>
    <name evidence="3" type="ORF">TCLT_LOCUS10762</name>
</gene>
<keyword evidence="1" id="KW-0863">Zinc-finger</keyword>
<dbReference type="PROSITE" id="PS50157">
    <property type="entry name" value="ZINC_FINGER_C2H2_2"/>
    <property type="match status" value="1"/>
</dbReference>
<name>A0A0N5DC61_THECL</name>
<dbReference type="Proteomes" id="UP000276776">
    <property type="component" value="Unassembled WGS sequence"/>
</dbReference>
<evidence type="ECO:0000313" key="4">
    <source>
        <dbReference type="Proteomes" id="UP000276776"/>
    </source>
</evidence>
<keyword evidence="1" id="KW-0862">Zinc</keyword>
<keyword evidence="4" id="KW-1185">Reference proteome</keyword>
<evidence type="ECO:0000256" key="1">
    <source>
        <dbReference type="PROSITE-ProRule" id="PRU00042"/>
    </source>
</evidence>
<evidence type="ECO:0000313" key="3">
    <source>
        <dbReference type="EMBL" id="VDN08479.1"/>
    </source>
</evidence>
<dbReference type="WBParaSite" id="TCLT_0001078001-mRNA-1">
    <property type="protein sequence ID" value="TCLT_0001078001-mRNA-1"/>
    <property type="gene ID" value="TCLT_0001078001"/>
</dbReference>
<reference evidence="5" key="1">
    <citation type="submission" date="2017-02" db="UniProtKB">
        <authorList>
            <consortium name="WormBaseParasite"/>
        </authorList>
    </citation>
    <scope>IDENTIFICATION</scope>
</reference>
<dbReference type="GO" id="GO:0008270">
    <property type="term" value="F:zinc ion binding"/>
    <property type="evidence" value="ECO:0007669"/>
    <property type="project" value="UniProtKB-KW"/>
</dbReference>
<protein>
    <submittedName>
        <fullName evidence="5">C2H2-type domain-containing protein</fullName>
    </submittedName>
</protein>
<organism evidence="5">
    <name type="scientific">Thelazia callipaeda</name>
    <name type="common">Oriental eyeworm</name>
    <name type="synonym">Parasitic nematode</name>
    <dbReference type="NCBI Taxonomy" id="103827"/>
    <lineage>
        <taxon>Eukaryota</taxon>
        <taxon>Metazoa</taxon>
        <taxon>Ecdysozoa</taxon>
        <taxon>Nematoda</taxon>
        <taxon>Chromadorea</taxon>
        <taxon>Rhabditida</taxon>
        <taxon>Spirurina</taxon>
        <taxon>Spiruromorpha</taxon>
        <taxon>Thelazioidea</taxon>
        <taxon>Thelaziidae</taxon>
        <taxon>Thelazia</taxon>
    </lineage>
</organism>
<dbReference type="Gene3D" id="3.30.160.60">
    <property type="entry name" value="Classic Zinc Finger"/>
    <property type="match status" value="1"/>
</dbReference>
<dbReference type="EMBL" id="UYYF01005340">
    <property type="protein sequence ID" value="VDN08479.1"/>
    <property type="molecule type" value="Genomic_DNA"/>
</dbReference>
<evidence type="ECO:0000259" key="2">
    <source>
        <dbReference type="PROSITE" id="PS50157"/>
    </source>
</evidence>
<dbReference type="PROSITE" id="PS00028">
    <property type="entry name" value="ZINC_FINGER_C2H2_1"/>
    <property type="match status" value="1"/>
</dbReference>
<sequence length="150" mass="17417">SDDFGQINAEAVVPSDGLEGWSCNKKYIERVSSGYMCMVCRKIYGRYNSVSYHITIYHRNRPIHCDKDGCQFSTRSRKCSFCKHISKSPAMLEKHLSRHMQECSRTSSEKQLLDIENLFTSNLCSYTCADTINLSIHYRKVHCKLQQLYL</sequence>